<protein>
    <recommendedName>
        <fullName evidence="4">HTH cro/C1-type domain-containing protein</fullName>
    </recommendedName>
</protein>
<keyword evidence="3" id="KW-1185">Reference proteome</keyword>
<accession>I8T269</accession>
<dbReference type="AlphaFoldDB" id="I8T269"/>
<gene>
    <name evidence="2" type="ORF">WQQ_42130</name>
</gene>
<proteinExistence type="predicted"/>
<organism evidence="2 3">
    <name type="scientific">Hydrocarboniphaga effusa AP103</name>
    <dbReference type="NCBI Taxonomy" id="1172194"/>
    <lineage>
        <taxon>Bacteria</taxon>
        <taxon>Pseudomonadati</taxon>
        <taxon>Pseudomonadota</taxon>
        <taxon>Gammaproteobacteria</taxon>
        <taxon>Nevskiales</taxon>
        <taxon>Nevskiaceae</taxon>
        <taxon>Hydrocarboniphaga</taxon>
    </lineage>
</organism>
<feature type="compositionally biased region" description="Basic residues" evidence="1">
    <location>
        <begin position="87"/>
        <end position="102"/>
    </location>
</feature>
<comment type="caution">
    <text evidence="2">The sequence shown here is derived from an EMBL/GenBank/DDBJ whole genome shotgun (WGS) entry which is preliminary data.</text>
</comment>
<evidence type="ECO:0000313" key="3">
    <source>
        <dbReference type="Proteomes" id="UP000003704"/>
    </source>
</evidence>
<evidence type="ECO:0000313" key="2">
    <source>
        <dbReference type="EMBL" id="EIT67778.1"/>
    </source>
</evidence>
<dbReference type="Proteomes" id="UP000003704">
    <property type="component" value="Unassembled WGS sequence"/>
</dbReference>
<evidence type="ECO:0008006" key="4">
    <source>
        <dbReference type="Google" id="ProtNLM"/>
    </source>
</evidence>
<sequence>MACGLDKTYVGVLERGGNQPTLGTIFLLADELEITAESMVTATRKAMNLALISRPKRETIARGAATAAKSERHKAAGSGRSPDPKGRGRTLGKVRPKPARKT</sequence>
<name>I8T269_9GAMM</name>
<reference evidence="2 3" key="1">
    <citation type="journal article" date="2012" name="J. Bacteriol.">
        <title>Genome Sequence of n-Alkane-Degrading Hydrocarboniphaga effusa Strain AP103T (ATCC BAA-332T).</title>
        <authorList>
            <person name="Chang H.K."/>
            <person name="Zylstra G.J."/>
            <person name="Chae J.C."/>
        </authorList>
    </citation>
    <scope>NUCLEOTIDE SEQUENCE [LARGE SCALE GENOMIC DNA]</scope>
    <source>
        <strain evidence="2 3">AP103</strain>
    </source>
</reference>
<evidence type="ECO:0000256" key="1">
    <source>
        <dbReference type="SAM" id="MobiDB-lite"/>
    </source>
</evidence>
<dbReference type="EMBL" id="AKGD01000004">
    <property type="protein sequence ID" value="EIT67778.1"/>
    <property type="molecule type" value="Genomic_DNA"/>
</dbReference>
<feature type="region of interest" description="Disordered" evidence="1">
    <location>
        <begin position="61"/>
        <end position="102"/>
    </location>
</feature>